<dbReference type="GO" id="GO:0005886">
    <property type="term" value="C:plasma membrane"/>
    <property type="evidence" value="ECO:0007669"/>
    <property type="project" value="TreeGrafter"/>
</dbReference>
<dbReference type="InterPro" id="IPR013112">
    <property type="entry name" value="FAD-bd_8"/>
</dbReference>
<dbReference type="Gene3D" id="3.40.50.80">
    <property type="entry name" value="Nucleotide-binding domain of ferredoxin-NADP reductase (FNR) module"/>
    <property type="match status" value="1"/>
</dbReference>
<evidence type="ECO:0000313" key="5">
    <source>
        <dbReference type="EMBL" id="KAJ8605083.1"/>
    </source>
</evidence>
<dbReference type="InterPro" id="IPR050369">
    <property type="entry name" value="RBOH/FRE"/>
</dbReference>
<feature type="transmembrane region" description="Helical" evidence="3">
    <location>
        <begin position="197"/>
        <end position="216"/>
    </location>
</feature>
<dbReference type="CDD" id="cd06186">
    <property type="entry name" value="NOX_Duox_like_FAD_NADP"/>
    <property type="match status" value="1"/>
</dbReference>
<gene>
    <name evidence="5" type="ORF">CTAYLR_000355</name>
</gene>
<dbReference type="GO" id="GO:0016491">
    <property type="term" value="F:oxidoreductase activity"/>
    <property type="evidence" value="ECO:0007669"/>
    <property type="project" value="UniProtKB-KW"/>
</dbReference>
<dbReference type="Proteomes" id="UP001230188">
    <property type="component" value="Unassembled WGS sequence"/>
</dbReference>
<feature type="region of interest" description="Disordered" evidence="2">
    <location>
        <begin position="578"/>
        <end position="598"/>
    </location>
</feature>
<keyword evidence="6" id="KW-1185">Reference proteome</keyword>
<keyword evidence="3" id="KW-1133">Transmembrane helix</keyword>
<evidence type="ECO:0000256" key="3">
    <source>
        <dbReference type="SAM" id="Phobius"/>
    </source>
</evidence>
<proteinExistence type="predicted"/>
<dbReference type="InterPro" id="IPR039261">
    <property type="entry name" value="FNR_nucleotide-bd"/>
</dbReference>
<sequence>MLRQSNKTNPMMEETGTIDAARRRPTSCCWWWPFAAWRLPKRVVAPFTTTSQVANALQVVCGACCLFGTVVDLNMYSPYQENNEVSVVRLVWCPRRFTCVDPTSAIQVACLVVSRFSAGAMYAVLALLTASTAHSCSTWLGRRARLRLSGGLFGGAQARHVHVRAGVVFARLSLVHGVAHVVRWLARRELKSAMRAYMAIAGAVAVVAFCAIPWLVTVVRLGVSFETTMKFSHHAVLSVGLVSAMAHHRRLAVVASILAVFWTLDRLHLVLFRSYVIESPHLTACCGSPGGVLVTFPNPRGFCYETGDYVKISFPWLCPQKKGSQWHPFSIAPVGVGALKTKSMLYLQVEGDWTRTVYDHVRRTANGYARPMCLCGPFASPFNSSIMHDYLLLVASGVGITPSLSVLARLGPYRHICVLWMSRDADLVTLYSDYINPKNGLCAEALVHLTGKAAAGNDDNRLDAADNGASVLRITRGRPDVEAVTRRILANGTGSFFVSATDLEVDPGSNGIVVDAAGPPPPPEDATTEGWVTTKKRRLCGGGGGGGLAPPMLRGSDESASSVTSVPMMMMMAPVPPPSPVPKLSTKQRHSQRRVASEPIEPREWKVLYCGGSKAIQDILARVSLETGAAFDNQARVALSGGRRAGARGSRSRRIESSPKPASGSFREGPKASKGDWSTPKNRRRFRRTGNNSNPEAILTASRRPRTSSRPTPRTWISTSPGVAYKSRRVPLPVAAVIARSSLSTA</sequence>
<protein>
    <recommendedName>
        <fullName evidence="4">FAD-binding 8 domain-containing protein</fullName>
    </recommendedName>
</protein>
<dbReference type="EMBL" id="JAQMWT010000317">
    <property type="protein sequence ID" value="KAJ8605083.1"/>
    <property type="molecule type" value="Genomic_DNA"/>
</dbReference>
<evidence type="ECO:0000313" key="6">
    <source>
        <dbReference type="Proteomes" id="UP001230188"/>
    </source>
</evidence>
<evidence type="ECO:0000259" key="4">
    <source>
        <dbReference type="Pfam" id="PF08022"/>
    </source>
</evidence>
<feature type="region of interest" description="Disordered" evidence="2">
    <location>
        <begin position="641"/>
        <end position="720"/>
    </location>
</feature>
<reference evidence="5" key="1">
    <citation type="submission" date="2023-01" db="EMBL/GenBank/DDBJ databases">
        <title>Metagenome sequencing of chrysophaentin producing Chrysophaeum taylorii.</title>
        <authorList>
            <person name="Davison J."/>
            <person name="Bewley C."/>
        </authorList>
    </citation>
    <scope>NUCLEOTIDE SEQUENCE</scope>
    <source>
        <strain evidence="5">NIES-1699</strain>
    </source>
</reference>
<evidence type="ECO:0000256" key="1">
    <source>
        <dbReference type="ARBA" id="ARBA00023002"/>
    </source>
</evidence>
<dbReference type="SUPFAM" id="SSF52343">
    <property type="entry name" value="Ferredoxin reductase-like, C-terminal NADP-linked domain"/>
    <property type="match status" value="1"/>
</dbReference>
<evidence type="ECO:0000256" key="2">
    <source>
        <dbReference type="SAM" id="MobiDB-lite"/>
    </source>
</evidence>
<feature type="domain" description="FAD-binding 8" evidence="4">
    <location>
        <begin position="294"/>
        <end position="364"/>
    </location>
</feature>
<dbReference type="PANTHER" id="PTHR11972:SF153">
    <property type="entry name" value="SUPEROXIDE-GENERATING NADPH OXIDASE HEAVY CHAIN SUBUNIT A"/>
    <property type="match status" value="1"/>
</dbReference>
<keyword evidence="1" id="KW-0560">Oxidoreductase</keyword>
<dbReference type="AlphaFoldDB" id="A0AAD7XLT0"/>
<comment type="caution">
    <text evidence="5">The sequence shown here is derived from an EMBL/GenBank/DDBJ whole genome shotgun (WGS) entry which is preliminary data.</text>
</comment>
<dbReference type="PANTHER" id="PTHR11972">
    <property type="entry name" value="NADPH OXIDASE"/>
    <property type="match status" value="1"/>
</dbReference>
<keyword evidence="3" id="KW-0472">Membrane</keyword>
<keyword evidence="3" id="KW-0812">Transmembrane</keyword>
<accession>A0AAD7XLT0</accession>
<feature type="compositionally biased region" description="Low complexity" evidence="2">
    <location>
        <begin position="708"/>
        <end position="720"/>
    </location>
</feature>
<name>A0AAD7XLT0_9STRA</name>
<dbReference type="Pfam" id="PF08022">
    <property type="entry name" value="FAD_binding_8"/>
    <property type="match status" value="1"/>
</dbReference>
<organism evidence="5 6">
    <name type="scientific">Chrysophaeum taylorii</name>
    <dbReference type="NCBI Taxonomy" id="2483200"/>
    <lineage>
        <taxon>Eukaryota</taxon>
        <taxon>Sar</taxon>
        <taxon>Stramenopiles</taxon>
        <taxon>Ochrophyta</taxon>
        <taxon>Pelagophyceae</taxon>
        <taxon>Pelagomonadales</taxon>
        <taxon>Pelagomonadaceae</taxon>
        <taxon>Chrysophaeum</taxon>
    </lineage>
</organism>